<accession>A0A3B0YM02</accession>
<gene>
    <name evidence="1" type="ORF">MNBD_GAMMA10-1105</name>
</gene>
<organism evidence="1">
    <name type="scientific">hydrothermal vent metagenome</name>
    <dbReference type="NCBI Taxonomy" id="652676"/>
    <lineage>
        <taxon>unclassified sequences</taxon>
        <taxon>metagenomes</taxon>
        <taxon>ecological metagenomes</taxon>
    </lineage>
</organism>
<reference evidence="1" key="1">
    <citation type="submission" date="2018-06" db="EMBL/GenBank/DDBJ databases">
        <authorList>
            <person name="Zhirakovskaya E."/>
        </authorList>
    </citation>
    <scope>NUCLEOTIDE SEQUENCE</scope>
</reference>
<proteinExistence type="predicted"/>
<name>A0A3B0YM02_9ZZZZ</name>
<sequence>MKISGAQIAILELAFANNGFFDPSMSSLHGSALSKVITALQKKTLLGHETKQGYPITPTGKEALGIISEEPTPQEPRKGSKTEKLINMLRRKKGATNKQIQAALNWQAHSVRGVISILRSKKHYDISKVTHKNGTMAYVITS</sequence>
<dbReference type="EMBL" id="UOFJ01000423">
    <property type="protein sequence ID" value="VAW69406.1"/>
    <property type="molecule type" value="Genomic_DNA"/>
</dbReference>
<dbReference type="AlphaFoldDB" id="A0A3B0YM02"/>
<protein>
    <recommendedName>
        <fullName evidence="2">DUF3489 domain-containing protein</fullName>
    </recommendedName>
</protein>
<evidence type="ECO:0000313" key="1">
    <source>
        <dbReference type="EMBL" id="VAW69406.1"/>
    </source>
</evidence>
<evidence type="ECO:0008006" key="2">
    <source>
        <dbReference type="Google" id="ProtNLM"/>
    </source>
</evidence>
<dbReference type="Pfam" id="PF11994">
    <property type="entry name" value="DUF3489"/>
    <property type="match status" value="1"/>
</dbReference>
<dbReference type="InterPro" id="IPR021880">
    <property type="entry name" value="DUF3489"/>
</dbReference>